<evidence type="ECO:0000259" key="10">
    <source>
        <dbReference type="PROSITE" id="PS51828"/>
    </source>
</evidence>
<gene>
    <name evidence="11" type="ORF">ACEWY4_017670</name>
</gene>
<accession>A0ABD1JIP0</accession>
<evidence type="ECO:0000256" key="1">
    <source>
        <dbReference type="ARBA" id="ARBA00004613"/>
    </source>
</evidence>
<keyword evidence="6" id="KW-1015">Disulfide bond</keyword>
<dbReference type="PROSITE" id="PS51828">
    <property type="entry name" value="PTX_2"/>
    <property type="match status" value="2"/>
</dbReference>
<dbReference type="GO" id="GO:0005576">
    <property type="term" value="C:extracellular region"/>
    <property type="evidence" value="ECO:0007669"/>
    <property type="project" value="UniProtKB-SubCell"/>
</dbReference>
<comment type="caution">
    <text evidence="11">The sequence shown here is derived from an EMBL/GenBank/DDBJ whole genome shotgun (WGS) entry which is preliminary data.</text>
</comment>
<feature type="domain" description="Pentraxin (PTX)" evidence="10">
    <location>
        <begin position="115"/>
        <end position="230"/>
    </location>
</feature>
<keyword evidence="5 9" id="KW-0106">Calcium</keyword>
<comment type="subunit">
    <text evidence="9">Homopentamer. Pentaxin (or pentraxin) have a discoid arrangement of 5 non-covalently bound subunits.</text>
</comment>
<evidence type="ECO:0000256" key="9">
    <source>
        <dbReference type="RuleBase" id="RU362112"/>
    </source>
</evidence>
<feature type="domain" description="Pentraxin (PTX)" evidence="10">
    <location>
        <begin position="1"/>
        <end position="102"/>
    </location>
</feature>
<evidence type="ECO:0000313" key="12">
    <source>
        <dbReference type="Proteomes" id="UP001591681"/>
    </source>
</evidence>
<dbReference type="SUPFAM" id="SSF49899">
    <property type="entry name" value="Concanavalin A-like lectins/glucanases"/>
    <property type="match status" value="2"/>
</dbReference>
<evidence type="ECO:0000256" key="4">
    <source>
        <dbReference type="ARBA" id="ARBA00022729"/>
    </source>
</evidence>
<dbReference type="AlphaFoldDB" id="A0ABD1JIP0"/>
<keyword evidence="2" id="KW-0964">Secreted</keyword>
<protein>
    <recommendedName>
        <fullName evidence="9">Pentraxin family member</fullName>
    </recommendedName>
</protein>
<dbReference type="SMART" id="SM00159">
    <property type="entry name" value="PTX"/>
    <property type="match status" value="1"/>
</dbReference>
<dbReference type="PANTHER" id="PTHR45869:SF7">
    <property type="entry name" value="C-REACTIVE PROTEIN"/>
    <property type="match status" value="1"/>
</dbReference>
<dbReference type="PRINTS" id="PR00895">
    <property type="entry name" value="PENTAXIN"/>
</dbReference>
<comment type="subcellular location">
    <subcellularLocation>
        <location evidence="1 9">Secreted</location>
    </subcellularLocation>
</comment>
<reference evidence="11 12" key="1">
    <citation type="submission" date="2024-09" db="EMBL/GenBank/DDBJ databases">
        <title>A chromosome-level genome assembly of Gray's grenadier anchovy, Coilia grayii.</title>
        <authorList>
            <person name="Fu Z."/>
        </authorList>
    </citation>
    <scope>NUCLEOTIDE SEQUENCE [LARGE SCALE GENOMIC DNA]</scope>
    <source>
        <strain evidence="11">G4</strain>
        <tissue evidence="11">Muscle</tissue>
    </source>
</reference>
<evidence type="ECO:0000256" key="8">
    <source>
        <dbReference type="PROSITE-ProRule" id="PRU01172"/>
    </source>
</evidence>
<evidence type="ECO:0000256" key="6">
    <source>
        <dbReference type="ARBA" id="ARBA00023157"/>
    </source>
</evidence>
<evidence type="ECO:0000256" key="2">
    <source>
        <dbReference type="ARBA" id="ARBA00022525"/>
    </source>
</evidence>
<dbReference type="Gene3D" id="2.60.120.200">
    <property type="match status" value="2"/>
</dbReference>
<comment type="similarity">
    <text evidence="7 9">Belongs to the pentraxin family.</text>
</comment>
<comment type="caution">
    <text evidence="8">Lacks conserved residue(s) required for the propagation of feature annotation.</text>
</comment>
<comment type="cofactor">
    <cofactor evidence="9">
        <name>Ca(2+)</name>
        <dbReference type="ChEBI" id="CHEBI:29108"/>
    </cofactor>
    <text evidence="9">Binds 2 calcium ions per subunit.</text>
</comment>
<evidence type="ECO:0000256" key="3">
    <source>
        <dbReference type="ARBA" id="ARBA00022723"/>
    </source>
</evidence>
<name>A0ABD1JIP0_9TELE</name>
<dbReference type="PANTHER" id="PTHR45869">
    <property type="entry name" value="C-REACTIVE PROTEIN-RELATED"/>
    <property type="match status" value="1"/>
</dbReference>
<keyword evidence="3 9" id="KW-0479">Metal-binding</keyword>
<dbReference type="InterPro" id="IPR013320">
    <property type="entry name" value="ConA-like_dom_sf"/>
</dbReference>
<dbReference type="InterPro" id="IPR001759">
    <property type="entry name" value="PTX_dom"/>
</dbReference>
<evidence type="ECO:0000256" key="5">
    <source>
        <dbReference type="ARBA" id="ARBA00022837"/>
    </source>
</evidence>
<organism evidence="11 12">
    <name type="scientific">Coilia grayii</name>
    <name type="common">Gray's grenadier anchovy</name>
    <dbReference type="NCBI Taxonomy" id="363190"/>
    <lineage>
        <taxon>Eukaryota</taxon>
        <taxon>Metazoa</taxon>
        <taxon>Chordata</taxon>
        <taxon>Craniata</taxon>
        <taxon>Vertebrata</taxon>
        <taxon>Euteleostomi</taxon>
        <taxon>Actinopterygii</taxon>
        <taxon>Neopterygii</taxon>
        <taxon>Teleostei</taxon>
        <taxon>Clupei</taxon>
        <taxon>Clupeiformes</taxon>
        <taxon>Clupeoidei</taxon>
        <taxon>Engraulidae</taxon>
        <taxon>Coilinae</taxon>
        <taxon>Coilia</taxon>
    </lineage>
</organism>
<proteinExistence type="inferred from homology"/>
<sequence length="244" mass="26877">MLVWVNGKPGSRKFIFKGSSLAGTPIVILGHDQDAYGGGFNQNDAFIGQLTDVHMWDHVIAPCEINNFSENKKFQGGNLINWEALSYTTSAMERLVTIFLLACSCFAIPQAELNSWNSVCATWDSITGLSQVWVNGKPGSRKFIFKGGSLAGTPIIVIGHDQDSYGGGFNKDEALIGQLTDVHMWDHVIAPCEINNFSENKKFQGGNLINWQAVNYAMYGNVVVENQINVNVQQDCDLAWMHGN</sequence>
<keyword evidence="4" id="KW-0732">Signal</keyword>
<keyword evidence="12" id="KW-1185">Reference proteome</keyword>
<evidence type="ECO:0000313" key="11">
    <source>
        <dbReference type="EMBL" id="KAL2086611.1"/>
    </source>
</evidence>
<dbReference type="InterPro" id="IPR051005">
    <property type="entry name" value="Pentraxin_domain"/>
</dbReference>
<dbReference type="GO" id="GO:0046872">
    <property type="term" value="F:metal ion binding"/>
    <property type="evidence" value="ECO:0007669"/>
    <property type="project" value="UniProtKB-KW"/>
</dbReference>
<evidence type="ECO:0000256" key="7">
    <source>
        <dbReference type="ARBA" id="ARBA00038102"/>
    </source>
</evidence>
<dbReference type="Proteomes" id="UP001591681">
    <property type="component" value="Unassembled WGS sequence"/>
</dbReference>
<dbReference type="EMBL" id="JBHFQA010000015">
    <property type="protein sequence ID" value="KAL2086611.1"/>
    <property type="molecule type" value="Genomic_DNA"/>
</dbReference>
<dbReference type="Pfam" id="PF00354">
    <property type="entry name" value="Pentaxin"/>
    <property type="match status" value="2"/>
</dbReference>